<proteinExistence type="predicted"/>
<dbReference type="PATRIC" id="fig|456.5.peg.10"/>
<accession>A0A0W0VHA6</accession>
<reference evidence="1 2" key="1">
    <citation type="submission" date="2015-11" db="EMBL/GenBank/DDBJ databases">
        <title>Genomic analysis of 38 Legionella species identifies large and diverse effector repertoires.</title>
        <authorList>
            <person name="Burstein D."/>
            <person name="Amaro F."/>
            <person name="Zusman T."/>
            <person name="Lifshitz Z."/>
            <person name="Cohen O."/>
            <person name="Gilbert J.A."/>
            <person name="Pupko T."/>
            <person name="Shuman H.A."/>
            <person name="Segal G."/>
        </authorList>
    </citation>
    <scope>NUCLEOTIDE SEQUENCE [LARGE SCALE GENOMIC DNA]</scope>
    <source>
        <strain evidence="1 2">BL-540</strain>
    </source>
</reference>
<evidence type="ECO:0000313" key="2">
    <source>
        <dbReference type="Proteomes" id="UP000055035"/>
    </source>
</evidence>
<dbReference type="EMBL" id="LNYJ01000001">
    <property type="protein sequence ID" value="KTD19213.1"/>
    <property type="molecule type" value="Genomic_DNA"/>
</dbReference>
<keyword evidence="2" id="KW-1185">Reference proteome</keyword>
<sequence length="309" mass="35032">MSLVYLSSVYGLENDRPYQQMLEEVLRSDVVYPQDKGEIQLSFLPSYFNNREGKTTFFPLEIEYGLTDFWQIDALLDLYQINRPKEGPRGAGLGDVAFGTKYSFMNIAHTNYHAALIFDVDLPTGNINKGLTEGFIAYEPSVAFAKDFPSFHNSQFFGQTGFSFLQRIKRLNQAPLPAAQDDNEDAPAENEAAAPEPVETGSVIFEDIPAAHFFFLNLGYFLPVGNARYVIETNWITNTWNHRGDENLLYITPGIVWELAGGLELAVGSSFGLTRSSDKYDILLRATYEFELFEKTPMRNKPLRFIRHS</sequence>
<gene>
    <name evidence="1" type="ORF">Ljor_0010</name>
</gene>
<organism evidence="1 2">
    <name type="scientific">Legionella jordanis</name>
    <dbReference type="NCBI Taxonomy" id="456"/>
    <lineage>
        <taxon>Bacteria</taxon>
        <taxon>Pseudomonadati</taxon>
        <taxon>Pseudomonadota</taxon>
        <taxon>Gammaproteobacteria</taxon>
        <taxon>Legionellales</taxon>
        <taxon>Legionellaceae</taxon>
        <taxon>Legionella</taxon>
    </lineage>
</organism>
<name>A0A0W0VHA6_9GAMM</name>
<dbReference type="AlphaFoldDB" id="A0A0W0VHA6"/>
<dbReference type="Proteomes" id="UP000055035">
    <property type="component" value="Unassembled WGS sequence"/>
</dbReference>
<comment type="caution">
    <text evidence="1">The sequence shown here is derived from an EMBL/GenBank/DDBJ whole genome shotgun (WGS) entry which is preliminary data.</text>
</comment>
<evidence type="ECO:0000313" key="1">
    <source>
        <dbReference type="EMBL" id="KTD19213.1"/>
    </source>
</evidence>
<dbReference type="RefSeq" id="WP_058469608.1">
    <property type="nucleotide sequence ID" value="NZ_LBAX01000014.1"/>
</dbReference>
<protein>
    <submittedName>
        <fullName evidence="1">Uncharacterized protein</fullName>
    </submittedName>
</protein>